<proteinExistence type="predicted"/>
<evidence type="ECO:0000313" key="1">
    <source>
        <dbReference type="EMBL" id="CAG6465219.1"/>
    </source>
</evidence>
<protein>
    <submittedName>
        <fullName evidence="1">(northern house mosquito) hypothetical protein</fullName>
    </submittedName>
</protein>
<dbReference type="EMBL" id="HBUE01052625">
    <property type="protein sequence ID" value="CAG6465219.1"/>
    <property type="molecule type" value="Transcribed_RNA"/>
</dbReference>
<name>A0A8D8AWZ5_CULPI</name>
<dbReference type="AlphaFoldDB" id="A0A8D8AWZ5"/>
<organism evidence="1">
    <name type="scientific">Culex pipiens</name>
    <name type="common">House mosquito</name>
    <dbReference type="NCBI Taxonomy" id="7175"/>
    <lineage>
        <taxon>Eukaryota</taxon>
        <taxon>Metazoa</taxon>
        <taxon>Ecdysozoa</taxon>
        <taxon>Arthropoda</taxon>
        <taxon>Hexapoda</taxon>
        <taxon>Insecta</taxon>
        <taxon>Pterygota</taxon>
        <taxon>Neoptera</taxon>
        <taxon>Endopterygota</taxon>
        <taxon>Diptera</taxon>
        <taxon>Nematocera</taxon>
        <taxon>Culicoidea</taxon>
        <taxon>Culicidae</taxon>
        <taxon>Culicinae</taxon>
        <taxon>Culicini</taxon>
        <taxon>Culex</taxon>
        <taxon>Culex</taxon>
    </lineage>
</organism>
<reference evidence="1" key="1">
    <citation type="submission" date="2021-05" db="EMBL/GenBank/DDBJ databases">
        <authorList>
            <person name="Alioto T."/>
            <person name="Alioto T."/>
            <person name="Gomez Garrido J."/>
        </authorList>
    </citation>
    <scope>NUCLEOTIDE SEQUENCE</scope>
</reference>
<sequence>MLHQHHYHCNSSSRCKHCRCLLGCVSSLSIKEKESLRCNNGTSITCRGHPWLHPLLYGLRQTFRCGWPRAGCQLWSWHQQLSGDRMLRVGNMLRRDGQMLRQPLQAYGRLRQSTVRGGPHPGSGFPGVCVLGLDRVRVWHGPERYGGVLRQGPRKSDRRSGV</sequence>
<accession>A0A8D8AWZ5</accession>